<dbReference type="InterPro" id="IPR003593">
    <property type="entry name" value="AAA+_ATPase"/>
</dbReference>
<dbReference type="GO" id="GO:0015833">
    <property type="term" value="P:peptide transport"/>
    <property type="evidence" value="ECO:0007669"/>
    <property type="project" value="InterPro"/>
</dbReference>
<evidence type="ECO:0000256" key="13">
    <source>
        <dbReference type="ARBA" id="ARBA00038416"/>
    </source>
</evidence>
<keyword evidence="7" id="KW-0547">Nucleotide-binding</keyword>
<dbReference type="Pfam" id="PF08352">
    <property type="entry name" value="oligo_HPY"/>
    <property type="match status" value="1"/>
</dbReference>
<keyword evidence="4" id="KW-1003">Cell membrane</keyword>
<keyword evidence="5" id="KW-0997">Cell inner membrane</keyword>
<dbReference type="InterPro" id="IPR013563">
    <property type="entry name" value="Oligopep_ABC_C"/>
</dbReference>
<evidence type="ECO:0000256" key="3">
    <source>
        <dbReference type="ARBA" id="ARBA00022448"/>
    </source>
</evidence>
<dbReference type="AlphaFoldDB" id="A0A3N1LKH3"/>
<reference evidence="18 19" key="1">
    <citation type="submission" date="2018-11" db="EMBL/GenBank/DDBJ databases">
        <title>Genomic Encyclopedia of Type Strains, Phase IV (KMG-IV): sequencing the most valuable type-strain genomes for metagenomic binning, comparative biology and taxonomic classification.</title>
        <authorList>
            <person name="Goeker M."/>
        </authorList>
    </citation>
    <scope>NUCLEOTIDE SEQUENCE [LARGE SCALE GENOMIC DNA]</scope>
    <source>
        <strain evidence="18 19">DSM 5900</strain>
    </source>
</reference>
<dbReference type="PANTHER" id="PTHR43776">
    <property type="entry name" value="TRANSPORT ATP-BINDING PROTEIN"/>
    <property type="match status" value="1"/>
</dbReference>
<evidence type="ECO:0000256" key="5">
    <source>
        <dbReference type="ARBA" id="ARBA00022519"/>
    </source>
</evidence>
<evidence type="ECO:0000256" key="16">
    <source>
        <dbReference type="ARBA" id="ARBA00047640"/>
    </source>
</evidence>
<dbReference type="EC" id="7.4.2.10" evidence="14"/>
<dbReference type="InterPro" id="IPR017871">
    <property type="entry name" value="ABC_transporter-like_CS"/>
</dbReference>
<dbReference type="InterPro" id="IPR003439">
    <property type="entry name" value="ABC_transporter-like_ATP-bd"/>
</dbReference>
<evidence type="ECO:0000256" key="7">
    <source>
        <dbReference type="ARBA" id="ARBA00022741"/>
    </source>
</evidence>
<evidence type="ECO:0000259" key="17">
    <source>
        <dbReference type="PROSITE" id="PS50893"/>
    </source>
</evidence>
<dbReference type="PROSITE" id="PS00211">
    <property type="entry name" value="ABC_TRANSPORTER_1"/>
    <property type="match status" value="1"/>
</dbReference>
<evidence type="ECO:0000256" key="15">
    <source>
        <dbReference type="ARBA" id="ARBA00041187"/>
    </source>
</evidence>
<keyword evidence="19" id="KW-1185">Reference proteome</keyword>
<evidence type="ECO:0000256" key="14">
    <source>
        <dbReference type="ARBA" id="ARBA00039050"/>
    </source>
</evidence>
<keyword evidence="6" id="KW-0677">Repeat</keyword>
<dbReference type="SMART" id="SM00382">
    <property type="entry name" value="AAA"/>
    <property type="match status" value="1"/>
</dbReference>
<dbReference type="InterPro" id="IPR050319">
    <property type="entry name" value="ABC_transp_ATP-bind"/>
</dbReference>
<dbReference type="Proteomes" id="UP000278222">
    <property type="component" value="Unassembled WGS sequence"/>
</dbReference>
<proteinExistence type="inferred from homology"/>
<comment type="caution">
    <text evidence="18">The sequence shown here is derived from an EMBL/GenBank/DDBJ whole genome shotgun (WGS) entry which is preliminary data.</text>
</comment>
<evidence type="ECO:0000313" key="19">
    <source>
        <dbReference type="Proteomes" id="UP000278222"/>
    </source>
</evidence>
<evidence type="ECO:0000256" key="9">
    <source>
        <dbReference type="ARBA" id="ARBA00022840"/>
    </source>
</evidence>
<organism evidence="18 19">
    <name type="scientific">Stella humosa</name>
    <dbReference type="NCBI Taxonomy" id="94"/>
    <lineage>
        <taxon>Bacteria</taxon>
        <taxon>Pseudomonadati</taxon>
        <taxon>Pseudomonadota</taxon>
        <taxon>Alphaproteobacteria</taxon>
        <taxon>Rhodospirillales</taxon>
        <taxon>Stellaceae</taxon>
        <taxon>Stella</taxon>
    </lineage>
</organism>
<dbReference type="PROSITE" id="PS50893">
    <property type="entry name" value="ABC_TRANSPORTER_2"/>
    <property type="match status" value="1"/>
</dbReference>
<name>A0A3N1LKH3_9PROT</name>
<evidence type="ECO:0000256" key="2">
    <source>
        <dbReference type="ARBA" id="ARBA00011469"/>
    </source>
</evidence>
<evidence type="ECO:0000256" key="1">
    <source>
        <dbReference type="ARBA" id="ARBA00004417"/>
    </source>
</evidence>
<evidence type="ECO:0000256" key="4">
    <source>
        <dbReference type="ARBA" id="ARBA00022475"/>
    </source>
</evidence>
<dbReference type="CDD" id="cd03257">
    <property type="entry name" value="ABC_NikE_OppD_transporters"/>
    <property type="match status" value="1"/>
</dbReference>
<keyword evidence="9 18" id="KW-0067">ATP-binding</keyword>
<dbReference type="GO" id="GO:0055085">
    <property type="term" value="P:transmembrane transport"/>
    <property type="evidence" value="ECO:0007669"/>
    <property type="project" value="UniProtKB-ARBA"/>
</dbReference>
<dbReference type="EMBL" id="RJKX01000014">
    <property type="protein sequence ID" value="ROP91239.1"/>
    <property type="molecule type" value="Genomic_DNA"/>
</dbReference>
<accession>A0A3N1LKH3</accession>
<keyword evidence="3" id="KW-0813">Transport</keyword>
<dbReference type="GO" id="GO:0016887">
    <property type="term" value="F:ATP hydrolysis activity"/>
    <property type="evidence" value="ECO:0007669"/>
    <property type="project" value="InterPro"/>
</dbReference>
<dbReference type="GO" id="GO:0005524">
    <property type="term" value="F:ATP binding"/>
    <property type="evidence" value="ECO:0007669"/>
    <property type="project" value="UniProtKB-KW"/>
</dbReference>
<evidence type="ECO:0000256" key="6">
    <source>
        <dbReference type="ARBA" id="ARBA00022737"/>
    </source>
</evidence>
<keyword evidence="11" id="KW-0472">Membrane</keyword>
<comment type="function">
    <text evidence="12">Part of the ABC transporter complex GsiABCD involved in glutathione import. Responsible for energy coupling to the transport system.</text>
</comment>
<comment type="similarity">
    <text evidence="13">Belongs to the ABC transporter superfamily. Glutathione importer (TC 3.A.1.5.11) family.</text>
</comment>
<dbReference type="FunFam" id="3.40.50.300:FF:000016">
    <property type="entry name" value="Oligopeptide ABC transporter ATP-binding component"/>
    <property type="match status" value="1"/>
</dbReference>
<evidence type="ECO:0000256" key="11">
    <source>
        <dbReference type="ARBA" id="ARBA00023136"/>
    </source>
</evidence>
<evidence type="ECO:0000313" key="18">
    <source>
        <dbReference type="EMBL" id="ROP91239.1"/>
    </source>
</evidence>
<sequence>MSQIQAQHSTPSGQSSAPLLALDDLAVHYAVTGRLGTGKRMLKAVDGIDLDVKPGECLGLVGESGCGKSTLALAIMGLVPPTRGHIRIAGQDIGARDRPDRKLMARTVQMVFQDPYASLNPRQTVRRTLAAPLRLHGVNDKAEVESRVADMLARVGLRPEHADRYPHEFSGGQRQRIGIARALILKPRLVICDEPVSALDVSIRAQIINLLLELKDELGLSYIMISHDLGVVEHMSDRVAVMYLGRIVERGGWREIFENPRHPYTRALIAAIPDPFRQHAATARDKAKGEIASALNPPSGCHFHPRCPMKQDRCTVEAPTLDPVTAGHGEIGHWAACHYADRVGAA</sequence>
<dbReference type="PANTHER" id="PTHR43776:SF15">
    <property type="entry name" value="GLUTATHIONE IMPORT ATP-BINDING PROTEIN GSIA"/>
    <property type="match status" value="1"/>
</dbReference>
<dbReference type="NCBIfam" id="TIGR01727">
    <property type="entry name" value="oligo_HPY"/>
    <property type="match status" value="1"/>
</dbReference>
<evidence type="ECO:0000256" key="10">
    <source>
        <dbReference type="ARBA" id="ARBA00022967"/>
    </source>
</evidence>
<comment type="subunit">
    <text evidence="2">The complex is composed of two ATP-binding proteins (GsiA), two transmembrane proteins (GsiC and GsiD) and a solute-binding protein (GsiB).</text>
</comment>
<evidence type="ECO:0000256" key="8">
    <source>
        <dbReference type="ARBA" id="ARBA00022801"/>
    </source>
</evidence>
<dbReference type="SUPFAM" id="SSF52540">
    <property type="entry name" value="P-loop containing nucleoside triphosphate hydrolases"/>
    <property type="match status" value="1"/>
</dbReference>
<keyword evidence="8" id="KW-0378">Hydrolase</keyword>
<dbReference type="OrthoDB" id="9767950at2"/>
<dbReference type="GO" id="GO:0005886">
    <property type="term" value="C:plasma membrane"/>
    <property type="evidence" value="ECO:0007669"/>
    <property type="project" value="UniProtKB-SubCell"/>
</dbReference>
<comment type="subcellular location">
    <subcellularLocation>
        <location evidence="1">Cell inner membrane</location>
        <topology evidence="1">Peripheral membrane protein</topology>
    </subcellularLocation>
</comment>
<feature type="domain" description="ABC transporter" evidence="17">
    <location>
        <begin position="20"/>
        <end position="269"/>
    </location>
</feature>
<keyword evidence="10" id="KW-1278">Translocase</keyword>
<evidence type="ECO:0000256" key="12">
    <source>
        <dbReference type="ARBA" id="ARBA00037530"/>
    </source>
</evidence>
<dbReference type="Pfam" id="PF00005">
    <property type="entry name" value="ABC_tran"/>
    <property type="match status" value="1"/>
</dbReference>
<dbReference type="Gene3D" id="3.40.50.300">
    <property type="entry name" value="P-loop containing nucleotide triphosphate hydrolases"/>
    <property type="match status" value="1"/>
</dbReference>
<gene>
    <name evidence="18" type="ORF">EDC65_3104</name>
</gene>
<protein>
    <recommendedName>
        <fullName evidence="15">Glutathione import ATP-binding protein GsiA</fullName>
        <ecNumber evidence="14">7.4.2.10</ecNumber>
    </recommendedName>
</protein>
<dbReference type="InterPro" id="IPR027417">
    <property type="entry name" value="P-loop_NTPase"/>
</dbReference>
<comment type="catalytic activity">
    <reaction evidence="16">
        <text>glutathione(out) + ATP + H2O = glutathione(in) + ADP + phosphate + H(+)</text>
        <dbReference type="Rhea" id="RHEA:29791"/>
        <dbReference type="ChEBI" id="CHEBI:15377"/>
        <dbReference type="ChEBI" id="CHEBI:15378"/>
        <dbReference type="ChEBI" id="CHEBI:30616"/>
        <dbReference type="ChEBI" id="CHEBI:43474"/>
        <dbReference type="ChEBI" id="CHEBI:57925"/>
        <dbReference type="ChEBI" id="CHEBI:456216"/>
        <dbReference type="EC" id="7.4.2.10"/>
    </reaction>
</comment>